<keyword evidence="4 7" id="KW-1133">Transmembrane helix</keyword>
<feature type="region of interest" description="Disordered" evidence="6">
    <location>
        <begin position="1"/>
        <end position="85"/>
    </location>
</feature>
<reference evidence="9" key="1">
    <citation type="journal article" date="2019" name="Int. J. Syst. Evol. Microbiol.">
        <title>The Global Catalogue of Microorganisms (GCM) 10K type strain sequencing project: providing services to taxonomists for standard genome sequencing and annotation.</title>
        <authorList>
            <consortium name="The Broad Institute Genomics Platform"/>
            <consortium name="The Broad Institute Genome Sequencing Center for Infectious Disease"/>
            <person name="Wu L."/>
            <person name="Ma J."/>
        </authorList>
    </citation>
    <scope>NUCLEOTIDE SEQUENCE [LARGE SCALE GENOMIC DNA]</scope>
    <source>
        <strain evidence="9">NBRC 106593</strain>
    </source>
</reference>
<dbReference type="RefSeq" id="WP_377821464.1">
    <property type="nucleotide sequence ID" value="NZ_JBHSWJ010000002.1"/>
</dbReference>
<gene>
    <name evidence="8" type="ORF">ACFQBT_06975</name>
</gene>
<dbReference type="EMBL" id="JBHSWJ010000002">
    <property type="protein sequence ID" value="MFC6713590.1"/>
    <property type="molecule type" value="Genomic_DNA"/>
</dbReference>
<evidence type="ECO:0000256" key="2">
    <source>
        <dbReference type="ARBA" id="ARBA00022475"/>
    </source>
</evidence>
<dbReference type="Gene3D" id="1.20.1250.20">
    <property type="entry name" value="MFS general substrate transporter like domains"/>
    <property type="match status" value="1"/>
</dbReference>
<keyword evidence="3 7" id="KW-0812">Transmembrane</keyword>
<keyword evidence="9" id="KW-1185">Reference proteome</keyword>
<dbReference type="SUPFAM" id="SSF103473">
    <property type="entry name" value="MFS general substrate transporter"/>
    <property type="match status" value="1"/>
</dbReference>
<evidence type="ECO:0000256" key="5">
    <source>
        <dbReference type="ARBA" id="ARBA00023136"/>
    </source>
</evidence>
<organism evidence="8 9">
    <name type="scientific">Branchiibius cervicis</name>
    <dbReference type="NCBI Taxonomy" id="908252"/>
    <lineage>
        <taxon>Bacteria</taxon>
        <taxon>Bacillati</taxon>
        <taxon>Actinomycetota</taxon>
        <taxon>Actinomycetes</taxon>
        <taxon>Micrococcales</taxon>
        <taxon>Dermacoccaceae</taxon>
        <taxon>Branchiibius</taxon>
    </lineage>
</organism>
<dbReference type="Pfam" id="PF07690">
    <property type="entry name" value="MFS_1"/>
    <property type="match status" value="1"/>
</dbReference>
<feature type="transmembrane region" description="Helical" evidence="7">
    <location>
        <begin position="243"/>
        <end position="263"/>
    </location>
</feature>
<evidence type="ECO:0000313" key="8">
    <source>
        <dbReference type="EMBL" id="MFC6713590.1"/>
    </source>
</evidence>
<keyword evidence="2" id="KW-1003">Cell membrane</keyword>
<protein>
    <submittedName>
        <fullName evidence="8">MFS transporter</fullName>
    </submittedName>
</protein>
<feature type="transmembrane region" description="Helical" evidence="7">
    <location>
        <begin position="117"/>
        <end position="139"/>
    </location>
</feature>
<evidence type="ECO:0000256" key="6">
    <source>
        <dbReference type="SAM" id="MobiDB-lite"/>
    </source>
</evidence>
<keyword evidence="5 7" id="KW-0472">Membrane</keyword>
<feature type="transmembrane region" description="Helical" evidence="7">
    <location>
        <begin position="269"/>
        <end position="288"/>
    </location>
</feature>
<accession>A0ABW2AR61</accession>
<evidence type="ECO:0000256" key="4">
    <source>
        <dbReference type="ARBA" id="ARBA00022989"/>
    </source>
</evidence>
<evidence type="ECO:0000256" key="7">
    <source>
        <dbReference type="SAM" id="Phobius"/>
    </source>
</evidence>
<name>A0ABW2AR61_9MICO</name>
<dbReference type="PANTHER" id="PTHR23513">
    <property type="entry name" value="INTEGRAL MEMBRANE EFFLUX PROTEIN-RELATED"/>
    <property type="match status" value="1"/>
</dbReference>
<sequence length="337" mass="35190">MTEHRGPDPHEDQTPFRYADGSPMRPDEAPTWPPLHVQRRAVTAPLPQIEQTRPAPVSAGDESLAGPGGSQPTPRRGRRVVRATKTAPSRLLHATRRATEAQGAGESGLSRLIEVHALSSAGDAALAVGLAGTVFFAVPNGQARGQVLLFLLLTMLPFAIIAPLVGPLLDRFRRGRRWAIGATLAGRAFLCWVTAQTIEDHSNWLFPCALGVLVLSKAYLVTRSAAAPRLLPSQLTLVKANGRLSLAGVIGAGVGGVLAGGAAKVGPAWSLRVAFVLFVIGTVLAILLPARVDSSEGRNPPIWSISPAGKACRPWGSGRTSSPPCAPTPVCGGCPAS</sequence>
<proteinExistence type="predicted"/>
<feature type="transmembrane region" description="Helical" evidence="7">
    <location>
        <begin position="145"/>
        <end position="166"/>
    </location>
</feature>
<evidence type="ECO:0000256" key="3">
    <source>
        <dbReference type="ARBA" id="ARBA00022692"/>
    </source>
</evidence>
<comment type="subcellular location">
    <subcellularLocation>
        <location evidence="1">Cell membrane</location>
        <topology evidence="1">Multi-pass membrane protein</topology>
    </subcellularLocation>
</comment>
<evidence type="ECO:0000313" key="9">
    <source>
        <dbReference type="Proteomes" id="UP001596356"/>
    </source>
</evidence>
<comment type="caution">
    <text evidence="8">The sequence shown here is derived from an EMBL/GenBank/DDBJ whole genome shotgun (WGS) entry which is preliminary data.</text>
</comment>
<dbReference type="PANTHER" id="PTHR23513:SF18">
    <property type="entry name" value="INTEGRAL MEMBRANE PROTEIN"/>
    <property type="match status" value="1"/>
</dbReference>
<dbReference type="InterPro" id="IPR011701">
    <property type="entry name" value="MFS"/>
</dbReference>
<dbReference type="Proteomes" id="UP001596356">
    <property type="component" value="Unassembled WGS sequence"/>
</dbReference>
<dbReference type="InterPro" id="IPR036259">
    <property type="entry name" value="MFS_trans_sf"/>
</dbReference>
<evidence type="ECO:0000256" key="1">
    <source>
        <dbReference type="ARBA" id="ARBA00004651"/>
    </source>
</evidence>
<feature type="compositionally biased region" description="Basic and acidic residues" evidence="6">
    <location>
        <begin position="1"/>
        <end position="14"/>
    </location>
</feature>